<evidence type="ECO:0000259" key="7">
    <source>
        <dbReference type="Pfam" id="PF22600"/>
    </source>
</evidence>
<dbReference type="EMBL" id="JARTCD010000006">
    <property type="protein sequence ID" value="KAJ8661992.1"/>
    <property type="molecule type" value="Genomic_DNA"/>
</dbReference>
<evidence type="ECO:0000256" key="5">
    <source>
        <dbReference type="SAM" id="MobiDB-lite"/>
    </source>
</evidence>
<feature type="domain" description="PAP-associated" evidence="6">
    <location>
        <begin position="324"/>
        <end position="380"/>
    </location>
</feature>
<evidence type="ECO:0000256" key="4">
    <source>
        <dbReference type="ARBA" id="ARBA00022842"/>
    </source>
</evidence>
<dbReference type="GO" id="GO:0003729">
    <property type="term" value="F:mRNA binding"/>
    <property type="evidence" value="ECO:0007669"/>
    <property type="project" value="TreeGrafter"/>
</dbReference>
<dbReference type="InterPro" id="IPR002058">
    <property type="entry name" value="PAP_assoc"/>
</dbReference>
<dbReference type="Proteomes" id="UP001234581">
    <property type="component" value="Unassembled WGS sequence"/>
</dbReference>
<dbReference type="RefSeq" id="XP_058346905.1">
    <property type="nucleotide sequence ID" value="XM_058482407.1"/>
</dbReference>
<evidence type="ECO:0000259" key="6">
    <source>
        <dbReference type="Pfam" id="PF03828"/>
    </source>
</evidence>
<dbReference type="GO" id="GO:0046872">
    <property type="term" value="F:metal ion binding"/>
    <property type="evidence" value="ECO:0007669"/>
    <property type="project" value="UniProtKB-KW"/>
</dbReference>
<dbReference type="GO" id="GO:1990817">
    <property type="term" value="F:poly(A) RNA polymerase activity"/>
    <property type="evidence" value="ECO:0007669"/>
    <property type="project" value="UniProtKB-EC"/>
</dbReference>
<comment type="caution">
    <text evidence="8">The sequence shown here is derived from an EMBL/GenBank/DDBJ whole genome shotgun (WGS) entry which is preliminary data.</text>
</comment>
<dbReference type="Pfam" id="PF03828">
    <property type="entry name" value="PAP_assoc"/>
    <property type="match status" value="1"/>
</dbReference>
<dbReference type="Pfam" id="PF22600">
    <property type="entry name" value="MTPAP-like_central"/>
    <property type="match status" value="1"/>
</dbReference>
<feature type="region of interest" description="Disordered" evidence="5">
    <location>
        <begin position="1"/>
        <end position="111"/>
    </location>
</feature>
<dbReference type="SUPFAM" id="SSF81301">
    <property type="entry name" value="Nucleotidyltransferase"/>
    <property type="match status" value="1"/>
</dbReference>
<evidence type="ECO:0000256" key="3">
    <source>
        <dbReference type="ARBA" id="ARBA00022723"/>
    </source>
</evidence>
<keyword evidence="3" id="KW-0479">Metal-binding</keyword>
<reference evidence="8 9" key="1">
    <citation type="submission" date="2023-03" db="EMBL/GenBank/DDBJ databases">
        <title>Genome sequence of Lichtheimia ornata CBS 291.66.</title>
        <authorList>
            <person name="Mohabir J.T."/>
            <person name="Shea T.P."/>
            <person name="Kurbessoian T."/>
            <person name="Berby B."/>
            <person name="Fontaine J."/>
            <person name="Livny J."/>
            <person name="Gnirke A."/>
            <person name="Stajich J.E."/>
            <person name="Cuomo C.A."/>
        </authorList>
    </citation>
    <scope>NUCLEOTIDE SEQUENCE [LARGE SCALE GENOMIC DNA]</scope>
    <source>
        <strain evidence="8">CBS 291.66</strain>
    </source>
</reference>
<feature type="domain" description="Poly(A) RNA polymerase mitochondrial-like central palm" evidence="7">
    <location>
        <begin position="139"/>
        <end position="261"/>
    </location>
</feature>
<comment type="similarity">
    <text evidence="1">Belongs to the DNA polymerase type-B-like family.</text>
</comment>
<evidence type="ECO:0000256" key="1">
    <source>
        <dbReference type="ARBA" id="ARBA00008593"/>
    </source>
</evidence>
<accession>A0AAD7VAF3</accession>
<feature type="compositionally biased region" description="Basic residues" evidence="5">
    <location>
        <begin position="1"/>
        <end position="13"/>
    </location>
</feature>
<protein>
    <recommendedName>
        <fullName evidence="2">polynucleotide adenylyltransferase</fullName>
        <ecNumber evidence="2">2.7.7.19</ecNumber>
    </recommendedName>
</protein>
<dbReference type="Gene3D" id="3.30.460.10">
    <property type="entry name" value="Beta Polymerase, domain 2"/>
    <property type="match status" value="1"/>
</dbReference>
<dbReference type="GO" id="GO:0005634">
    <property type="term" value="C:nucleus"/>
    <property type="evidence" value="ECO:0007669"/>
    <property type="project" value="TreeGrafter"/>
</dbReference>
<dbReference type="InterPro" id="IPR054708">
    <property type="entry name" value="MTPAP-like_central"/>
</dbReference>
<dbReference type="GO" id="GO:0010605">
    <property type="term" value="P:negative regulation of macromolecule metabolic process"/>
    <property type="evidence" value="ECO:0007669"/>
    <property type="project" value="UniProtKB-ARBA"/>
</dbReference>
<dbReference type="Gene3D" id="1.10.1410.10">
    <property type="match status" value="1"/>
</dbReference>
<feature type="compositionally biased region" description="Basic residues" evidence="5">
    <location>
        <begin position="86"/>
        <end position="103"/>
    </location>
</feature>
<dbReference type="PANTHER" id="PTHR23092">
    <property type="entry name" value="POLY(A) RNA POLYMERASE"/>
    <property type="match status" value="1"/>
</dbReference>
<dbReference type="EC" id="2.7.7.19" evidence="2"/>
<dbReference type="CDD" id="cd05402">
    <property type="entry name" value="NT_PAP_TUTase"/>
    <property type="match status" value="1"/>
</dbReference>
<dbReference type="GeneID" id="83209741"/>
<sequence length="473" mass="53851">MGRKSRKKQKTRAQRNSAGSPGWESATDRNDLMSGGEGSNSNRDSRQSSPGAVDRTDDQAIANGDDFISLSVGDDDDSKKNDSRQAKRRKERERMKENRKRKRAYDSDSEDDDGIGAFPWLEWMPDTVPGPLNVDKLFDQEVQSIVRYLEPTKGEKLLRDFLVYRIKETIESAFPGSEVEVFGSFATDMYLPNSDIDMVVQGSGVNLRLIARRLERAGIADNMQMILHAQVPVIKFEDSLTRIKVDIITNSDSGIKAAECITSMMRKQPGLRPLTLLIKHYLMLKGLNEVFSGGMGGYAIVCMVMSFLQMHPKISTGQIDPLKNLSTLLIEFFQLYGLLFNLEDVGICVKGKGQYFEKRNILSRQGRPLFTIRDPMNHDNDLGMKSYNAFSVVRQFRFAYSSMTFKIFDLEENSHNHHRYYPRKDVSLSILSKAFCIPTSMVELRAQIDKLFKSRTWEQDPDAKPFLESLQQE</sequence>
<dbReference type="SUPFAM" id="SSF81631">
    <property type="entry name" value="PAP/OAS1 substrate-binding domain"/>
    <property type="match status" value="1"/>
</dbReference>
<feature type="compositionally biased region" description="Polar residues" evidence="5">
    <location>
        <begin position="39"/>
        <end position="50"/>
    </location>
</feature>
<evidence type="ECO:0000256" key="2">
    <source>
        <dbReference type="ARBA" id="ARBA00012388"/>
    </source>
</evidence>
<dbReference type="PANTHER" id="PTHR23092:SF52">
    <property type="entry name" value="POLY(A) RNA POLYMERASE CID12"/>
    <property type="match status" value="1"/>
</dbReference>
<dbReference type="InterPro" id="IPR043519">
    <property type="entry name" value="NT_sf"/>
</dbReference>
<evidence type="ECO:0000313" key="9">
    <source>
        <dbReference type="Proteomes" id="UP001234581"/>
    </source>
</evidence>
<name>A0AAD7VAF3_9FUNG</name>
<organism evidence="8 9">
    <name type="scientific">Lichtheimia ornata</name>
    <dbReference type="NCBI Taxonomy" id="688661"/>
    <lineage>
        <taxon>Eukaryota</taxon>
        <taxon>Fungi</taxon>
        <taxon>Fungi incertae sedis</taxon>
        <taxon>Mucoromycota</taxon>
        <taxon>Mucoromycotina</taxon>
        <taxon>Mucoromycetes</taxon>
        <taxon>Mucorales</taxon>
        <taxon>Lichtheimiaceae</taxon>
        <taxon>Lichtheimia</taxon>
    </lineage>
</organism>
<evidence type="ECO:0000313" key="8">
    <source>
        <dbReference type="EMBL" id="KAJ8661992.1"/>
    </source>
</evidence>
<keyword evidence="4" id="KW-0460">Magnesium</keyword>
<gene>
    <name evidence="8" type="ORF">O0I10_002323</name>
</gene>
<dbReference type="InterPro" id="IPR045862">
    <property type="entry name" value="Trf4-like"/>
</dbReference>
<dbReference type="AlphaFoldDB" id="A0AAD7VAF3"/>
<keyword evidence="9" id="KW-1185">Reference proteome</keyword>
<proteinExistence type="inferred from homology"/>